<proteinExistence type="predicted"/>
<sequence length="35" mass="3853">MPVLHRPGVSNLYYRKSRFAPSSPKSNLSGAANHI</sequence>
<evidence type="ECO:0000313" key="1">
    <source>
        <dbReference type="EMBL" id="CDW46547.1"/>
    </source>
</evidence>
<dbReference type="EMBL" id="HACA01029186">
    <property type="protein sequence ID" value="CDW46547.1"/>
    <property type="molecule type" value="Transcribed_RNA"/>
</dbReference>
<name>A0A0K2V8P9_LEPSM</name>
<accession>A0A0K2V8P9</accession>
<dbReference type="AlphaFoldDB" id="A0A0K2V8P9"/>
<protein>
    <submittedName>
        <fullName evidence="1">Uncharacterized protein</fullName>
    </submittedName>
</protein>
<organism evidence="1">
    <name type="scientific">Lepeophtheirus salmonis</name>
    <name type="common">Salmon louse</name>
    <name type="synonym">Caligus salmonis</name>
    <dbReference type="NCBI Taxonomy" id="72036"/>
    <lineage>
        <taxon>Eukaryota</taxon>
        <taxon>Metazoa</taxon>
        <taxon>Ecdysozoa</taxon>
        <taxon>Arthropoda</taxon>
        <taxon>Crustacea</taxon>
        <taxon>Multicrustacea</taxon>
        <taxon>Hexanauplia</taxon>
        <taxon>Copepoda</taxon>
        <taxon>Siphonostomatoida</taxon>
        <taxon>Caligidae</taxon>
        <taxon>Lepeophtheirus</taxon>
    </lineage>
</organism>
<reference evidence="1" key="1">
    <citation type="submission" date="2014-05" db="EMBL/GenBank/DDBJ databases">
        <authorList>
            <person name="Chronopoulou M."/>
        </authorList>
    </citation>
    <scope>NUCLEOTIDE SEQUENCE</scope>
    <source>
        <tissue evidence="1">Whole organism</tissue>
    </source>
</reference>